<sequence>MTNLPEVPARTLRAAYDRALTESPDTVAQLGRDGRYTFAESHDRSLRIVAGLAGLGTARQEPVALLLDNSLDGVHAWSGTGLGGMVEVPVNTAYKGAFLTHILNDSGARTLICEDAYVERIARVAGDLGSLRTLVVHGEVAAADGLRDRFRVVEFGELTTPEPAAPLSLDPAELMAYMYTSGTTGLSKGVLISHAHAYTYASREDQARPVAGDRILVTLPLFHLAGQWYGVYQALIHRALCVLEPSFSVSRFWPTVREHGITVTVMLGAMAELLQQAEPTPEDADNPLELAIMAPLASDVDGFRNRFGLDLAAVYGMSEIGAVLNGPPETVVGGECGFPRDGYELKLVDEAGQEVAPGTIGELWVRPEDPLLVMRGYHNLPDKTAETLVDGWVHTGDAFRTDADGRFYFSDRMKDALRRRGENISSFEVERVINEHPDVYESAVVAVASELTEDEIKAVVVPREGRVLDPVELTRFLIDRLPYFMVPRYLEFAGELPKTPTQKVHKHVLRDSGVGADVWDREAEGIVLRRSGR</sequence>
<evidence type="ECO:0000313" key="4">
    <source>
        <dbReference type="Proteomes" id="UP000247892"/>
    </source>
</evidence>
<organism evidence="3 4">
    <name type="scientific">Prauserella flavalba</name>
    <dbReference type="NCBI Taxonomy" id="1477506"/>
    <lineage>
        <taxon>Bacteria</taxon>
        <taxon>Bacillati</taxon>
        <taxon>Actinomycetota</taxon>
        <taxon>Actinomycetes</taxon>
        <taxon>Pseudonocardiales</taxon>
        <taxon>Pseudonocardiaceae</taxon>
        <taxon>Prauserella</taxon>
    </lineage>
</organism>
<dbReference type="InterPro" id="IPR050237">
    <property type="entry name" value="ATP-dep_AMP-bd_enzyme"/>
</dbReference>
<dbReference type="Proteomes" id="UP000247892">
    <property type="component" value="Unassembled WGS sequence"/>
</dbReference>
<dbReference type="GO" id="GO:0016878">
    <property type="term" value="F:acid-thiol ligase activity"/>
    <property type="evidence" value="ECO:0007669"/>
    <property type="project" value="UniProtKB-ARBA"/>
</dbReference>
<dbReference type="Pfam" id="PF00501">
    <property type="entry name" value="AMP-binding"/>
    <property type="match status" value="1"/>
</dbReference>
<dbReference type="Gene3D" id="3.30.300.30">
    <property type="match status" value="1"/>
</dbReference>
<dbReference type="PANTHER" id="PTHR43767">
    <property type="entry name" value="LONG-CHAIN-FATTY-ACID--COA LIGASE"/>
    <property type="match status" value="1"/>
</dbReference>
<reference evidence="3 4" key="1">
    <citation type="submission" date="2016-07" db="EMBL/GenBank/DDBJ databases">
        <title>Draft genome sequence of Prauserella sp. YIM 121212, isolated from alkaline soil.</title>
        <authorList>
            <person name="Ruckert C."/>
            <person name="Albersmeier A."/>
            <person name="Jiang C.-L."/>
            <person name="Jiang Y."/>
            <person name="Kalinowski J."/>
            <person name="Schneider O."/>
            <person name="Winkler A."/>
            <person name="Zotchev S.B."/>
        </authorList>
    </citation>
    <scope>NUCLEOTIDE SEQUENCE [LARGE SCALE GENOMIC DNA]</scope>
    <source>
        <strain evidence="3 4">YIM 121212</strain>
    </source>
</reference>
<evidence type="ECO:0000313" key="3">
    <source>
        <dbReference type="EMBL" id="PXY36364.1"/>
    </source>
</evidence>
<evidence type="ECO:0000259" key="1">
    <source>
        <dbReference type="Pfam" id="PF00501"/>
    </source>
</evidence>
<dbReference type="EMBL" id="MASU01000005">
    <property type="protein sequence ID" value="PXY36364.1"/>
    <property type="molecule type" value="Genomic_DNA"/>
</dbReference>
<dbReference type="PANTHER" id="PTHR43767:SF1">
    <property type="entry name" value="NONRIBOSOMAL PEPTIDE SYNTHASE PES1 (EUROFUNG)-RELATED"/>
    <property type="match status" value="1"/>
</dbReference>
<accession>A0A318LSS8</accession>
<keyword evidence="4" id="KW-1185">Reference proteome</keyword>
<dbReference type="InterPro" id="IPR020845">
    <property type="entry name" value="AMP-binding_CS"/>
</dbReference>
<dbReference type="OrthoDB" id="2579187at2"/>
<protein>
    <submittedName>
        <fullName evidence="3">ATP-dependent acyl-CoA ligase</fullName>
    </submittedName>
</protein>
<dbReference type="InterPro" id="IPR000873">
    <property type="entry name" value="AMP-dep_synth/lig_dom"/>
</dbReference>
<proteinExistence type="predicted"/>
<dbReference type="Gene3D" id="3.40.50.12780">
    <property type="entry name" value="N-terminal domain of ligase-like"/>
    <property type="match status" value="1"/>
</dbReference>
<comment type="caution">
    <text evidence="3">The sequence shown here is derived from an EMBL/GenBank/DDBJ whole genome shotgun (WGS) entry which is preliminary data.</text>
</comment>
<feature type="domain" description="AMP-binding enzyme C-terminal" evidence="2">
    <location>
        <begin position="428"/>
        <end position="503"/>
    </location>
</feature>
<keyword evidence="3" id="KW-0436">Ligase</keyword>
<evidence type="ECO:0000259" key="2">
    <source>
        <dbReference type="Pfam" id="PF13193"/>
    </source>
</evidence>
<dbReference type="RefSeq" id="WP_110336375.1">
    <property type="nucleotide sequence ID" value="NZ_JBHVKT010000001.1"/>
</dbReference>
<dbReference type="Pfam" id="PF13193">
    <property type="entry name" value="AMP-binding_C"/>
    <property type="match status" value="1"/>
</dbReference>
<dbReference type="SUPFAM" id="SSF56801">
    <property type="entry name" value="Acetyl-CoA synthetase-like"/>
    <property type="match status" value="1"/>
</dbReference>
<dbReference type="InterPro" id="IPR025110">
    <property type="entry name" value="AMP-bd_C"/>
</dbReference>
<dbReference type="InterPro" id="IPR042099">
    <property type="entry name" value="ANL_N_sf"/>
</dbReference>
<dbReference type="InterPro" id="IPR045851">
    <property type="entry name" value="AMP-bd_C_sf"/>
</dbReference>
<feature type="domain" description="AMP-dependent synthetase/ligase" evidence="1">
    <location>
        <begin position="18"/>
        <end position="378"/>
    </location>
</feature>
<dbReference type="PROSITE" id="PS00455">
    <property type="entry name" value="AMP_BINDING"/>
    <property type="match status" value="1"/>
</dbReference>
<gene>
    <name evidence="3" type="ORF">BA062_13210</name>
</gene>
<dbReference type="AlphaFoldDB" id="A0A318LSS8"/>
<name>A0A318LSS8_9PSEU</name>